<evidence type="ECO:0000256" key="1">
    <source>
        <dbReference type="SAM" id="Phobius"/>
    </source>
</evidence>
<proteinExistence type="predicted"/>
<dbReference type="Proteomes" id="UP001432075">
    <property type="component" value="Chromosome"/>
</dbReference>
<organism evidence="2 3">
    <name type="scientific">Streptomyces goshikiensis</name>
    <dbReference type="NCBI Taxonomy" id="1942"/>
    <lineage>
        <taxon>Bacteria</taxon>
        <taxon>Bacillati</taxon>
        <taxon>Actinomycetota</taxon>
        <taxon>Actinomycetes</taxon>
        <taxon>Kitasatosporales</taxon>
        <taxon>Streptomycetaceae</taxon>
        <taxon>Streptomyces</taxon>
    </lineage>
</organism>
<sequence>MSWNHSTPQPRAPRSGTRVCAVVCAVLLLPDLVLAKIAVLSTETGSRCLVYGGCTPFPGVAFWALLGVALAAMVAALAAPEVAAKPALAVQILLETMAAGLVLAYP</sequence>
<gene>
    <name evidence="2" type="ORF">OHU17_16240</name>
</gene>
<evidence type="ECO:0000313" key="3">
    <source>
        <dbReference type="Proteomes" id="UP001432075"/>
    </source>
</evidence>
<keyword evidence="1" id="KW-0812">Transmembrane</keyword>
<reference evidence="2" key="1">
    <citation type="submission" date="2022-10" db="EMBL/GenBank/DDBJ databases">
        <title>The complete genomes of actinobacterial strains from the NBC collection.</title>
        <authorList>
            <person name="Joergensen T.S."/>
            <person name="Alvarez Arevalo M."/>
            <person name="Sterndorff E.B."/>
            <person name="Faurdal D."/>
            <person name="Vuksanovic O."/>
            <person name="Mourched A.-S."/>
            <person name="Charusanti P."/>
            <person name="Shaw S."/>
            <person name="Blin K."/>
            <person name="Weber T."/>
        </authorList>
    </citation>
    <scope>NUCLEOTIDE SEQUENCE</scope>
    <source>
        <strain evidence="2">NBC_00283</strain>
    </source>
</reference>
<keyword evidence="3" id="KW-1185">Reference proteome</keyword>
<feature type="transmembrane region" description="Helical" evidence="1">
    <location>
        <begin position="59"/>
        <end position="79"/>
    </location>
</feature>
<feature type="transmembrane region" description="Helical" evidence="1">
    <location>
        <begin position="86"/>
        <end position="105"/>
    </location>
</feature>
<evidence type="ECO:0000313" key="2">
    <source>
        <dbReference type="EMBL" id="WUO47274.1"/>
    </source>
</evidence>
<protein>
    <submittedName>
        <fullName evidence="2">Uncharacterized protein</fullName>
    </submittedName>
</protein>
<dbReference type="EMBL" id="CP108057">
    <property type="protein sequence ID" value="WUO47274.1"/>
    <property type="molecule type" value="Genomic_DNA"/>
</dbReference>
<keyword evidence="1" id="KW-0472">Membrane</keyword>
<name>A0ABZ1RLE2_9ACTN</name>
<dbReference type="RefSeq" id="WP_328776057.1">
    <property type="nucleotide sequence ID" value="NZ_CP108057.1"/>
</dbReference>
<keyword evidence="1" id="KW-1133">Transmembrane helix</keyword>
<accession>A0ABZ1RLE2</accession>